<dbReference type="SUPFAM" id="SSF49562">
    <property type="entry name" value="C2 domain (Calcium/lipid-binding domain, CaLB)"/>
    <property type="match status" value="1"/>
</dbReference>
<dbReference type="PROSITE" id="PS50004">
    <property type="entry name" value="C2"/>
    <property type="match status" value="1"/>
</dbReference>
<proteinExistence type="predicted"/>
<feature type="domain" description="C2" evidence="1">
    <location>
        <begin position="1"/>
        <end position="113"/>
    </location>
</feature>
<sequence>MATTYREIELNIFSANDLRDVRYFGGKMSPYVVAWVHHDLKAYSPADVKGSTDPSWHTKLLVYCNEDALHHPDEAVIYFELHDAASTSDRLIGALSYPLSELPGHIASSKEPSEPVFLNLPVKRPSGREQGVLNISLKMGGVTQQPISSEDPHHVHHVQHGDGAMAPDDESFLAGCCGLPHFPRDEQVGSNVTAH</sequence>
<comment type="caution">
    <text evidence="2">The sequence shown here is derived from an EMBL/GenBank/DDBJ whole genome shotgun (WGS) entry which is preliminary data.</text>
</comment>
<dbReference type="Proteomes" id="UP000822688">
    <property type="component" value="Chromosome 1"/>
</dbReference>
<evidence type="ECO:0000313" key="3">
    <source>
        <dbReference type="Proteomes" id="UP000822688"/>
    </source>
</evidence>
<dbReference type="GO" id="GO:0006952">
    <property type="term" value="P:defense response"/>
    <property type="evidence" value="ECO:0007669"/>
    <property type="project" value="InterPro"/>
</dbReference>
<dbReference type="PANTHER" id="PTHR32246:SF143">
    <property type="entry name" value="CALCIUM-DEPENDENT LIPID-BINDING (CALB DOMAIN) FAMILY PROTEIN"/>
    <property type="match status" value="1"/>
</dbReference>
<keyword evidence="3" id="KW-1185">Reference proteome</keyword>
<dbReference type="Gene3D" id="2.60.40.150">
    <property type="entry name" value="C2 domain"/>
    <property type="match status" value="1"/>
</dbReference>
<accession>A0A8T0JCL4</accession>
<dbReference type="Pfam" id="PF00168">
    <property type="entry name" value="C2"/>
    <property type="match status" value="1"/>
</dbReference>
<organism evidence="2 3">
    <name type="scientific">Ceratodon purpureus</name>
    <name type="common">Fire moss</name>
    <name type="synonym">Dicranum purpureum</name>
    <dbReference type="NCBI Taxonomy" id="3225"/>
    <lineage>
        <taxon>Eukaryota</taxon>
        <taxon>Viridiplantae</taxon>
        <taxon>Streptophyta</taxon>
        <taxon>Embryophyta</taxon>
        <taxon>Bryophyta</taxon>
        <taxon>Bryophytina</taxon>
        <taxon>Bryopsida</taxon>
        <taxon>Dicranidae</taxon>
        <taxon>Pseudoditrichales</taxon>
        <taxon>Ditrichaceae</taxon>
        <taxon>Ceratodon</taxon>
    </lineage>
</organism>
<dbReference type="InterPro" id="IPR044750">
    <property type="entry name" value="C2_SRC2/BAP"/>
</dbReference>
<evidence type="ECO:0000259" key="1">
    <source>
        <dbReference type="PROSITE" id="PS50004"/>
    </source>
</evidence>
<dbReference type="AlphaFoldDB" id="A0A8T0JCL4"/>
<dbReference type="CDD" id="cd04051">
    <property type="entry name" value="C2_SRC2_like"/>
    <property type="match status" value="1"/>
</dbReference>
<reference evidence="2" key="1">
    <citation type="submission" date="2020-06" db="EMBL/GenBank/DDBJ databases">
        <title>WGS assembly of Ceratodon purpureus strain R40.</title>
        <authorList>
            <person name="Carey S.B."/>
            <person name="Jenkins J."/>
            <person name="Shu S."/>
            <person name="Lovell J.T."/>
            <person name="Sreedasyam A."/>
            <person name="Maumus F."/>
            <person name="Tiley G.P."/>
            <person name="Fernandez-Pozo N."/>
            <person name="Barry K."/>
            <person name="Chen C."/>
            <person name="Wang M."/>
            <person name="Lipzen A."/>
            <person name="Daum C."/>
            <person name="Saski C.A."/>
            <person name="Payton A.C."/>
            <person name="Mcbreen J.C."/>
            <person name="Conrad R.E."/>
            <person name="Kollar L.M."/>
            <person name="Olsson S."/>
            <person name="Huttunen S."/>
            <person name="Landis J.B."/>
            <person name="Wickett N.J."/>
            <person name="Johnson M.G."/>
            <person name="Rensing S.A."/>
            <person name="Grimwood J."/>
            <person name="Schmutz J."/>
            <person name="Mcdaniel S.F."/>
        </authorList>
    </citation>
    <scope>NUCLEOTIDE SEQUENCE</scope>
    <source>
        <strain evidence="2">R40</strain>
    </source>
</reference>
<dbReference type="OrthoDB" id="1915999at2759"/>
<dbReference type="InterPro" id="IPR035892">
    <property type="entry name" value="C2_domain_sf"/>
</dbReference>
<name>A0A8T0JCL4_CERPU</name>
<dbReference type="InterPro" id="IPR000008">
    <property type="entry name" value="C2_dom"/>
</dbReference>
<gene>
    <name evidence="2" type="ORF">KC19_1G280000</name>
</gene>
<protein>
    <recommendedName>
        <fullName evidence="1">C2 domain-containing protein</fullName>
    </recommendedName>
</protein>
<evidence type="ECO:0000313" key="2">
    <source>
        <dbReference type="EMBL" id="KAG0592772.1"/>
    </source>
</evidence>
<dbReference type="EMBL" id="CM026421">
    <property type="protein sequence ID" value="KAG0592772.1"/>
    <property type="molecule type" value="Genomic_DNA"/>
</dbReference>
<dbReference type="SMART" id="SM00239">
    <property type="entry name" value="C2"/>
    <property type="match status" value="1"/>
</dbReference>
<dbReference type="PANTHER" id="PTHR32246">
    <property type="entry name" value="INGRESSION PROTEIN FIC1"/>
    <property type="match status" value="1"/>
</dbReference>